<keyword evidence="1" id="KW-1133">Transmembrane helix</keyword>
<feature type="transmembrane region" description="Helical" evidence="1">
    <location>
        <begin position="513"/>
        <end position="536"/>
    </location>
</feature>
<evidence type="ECO:0000313" key="3">
    <source>
        <dbReference type="Proteomes" id="UP000051863"/>
    </source>
</evidence>
<dbReference type="PATRIC" id="fig|405446.3.peg.494"/>
<proteinExistence type="predicted"/>
<feature type="transmembrane region" description="Helical" evidence="1">
    <location>
        <begin position="174"/>
        <end position="195"/>
    </location>
</feature>
<feature type="transmembrane region" description="Helical" evidence="1">
    <location>
        <begin position="41"/>
        <end position="60"/>
    </location>
</feature>
<dbReference type="AlphaFoldDB" id="A0A0R0CVQ3"/>
<accession>A0A0R0CVQ3</accession>
<dbReference type="OrthoDB" id="1814621at2"/>
<sequence>MHNRLAGAAQIRYVLPIAAFALTIIGYFNQSVFDPLQVKPIKLLIYIAFVLNALAFFVWLLRRNTPLTVFVAIAWLAAAVYHAGLGPSAAVLALAATAAGLGTILLPRNQGGLAAATLCGLALIVSLISWTLPFRIHHAGVYFLAAAIVVTWRFRELATAANQAGQHFLRILRVSPIAAFLVVNVVGLCSTPLWLPTMQSDDIAYHLALPTQLELLSYYRMDIDSSLWALSPWAADIVQAIPQVLTGTESRGATNLFWMLCLYSGMWRLGRQVRLPPSLILLVIALSASLPTSSSMLAGMQTELPSSAVLINLLCLIGGRRALGGRRLIAIAALAAFLLAIKLSNAFFLLPTGCWFIARYWRRLPVRQLPIAVLLGIFIALPSYAYAAIIGGNPFLPFLNGYFESPYLPAENWTDKSWQRDINLMLPWLLMFNTSEFLSATNGAGGFIYIFCAAGILPGLYFRNTRALSLVGIVAFAAIFSQMQYLRYVQPVIIILLITATAGFHRLVRGHRLLPIGMAILCVLNLSVIASGYWHLRHGALRILIKDGPQATLDRFAPQRTIAAFLASRRDSHMKVIFHNVDSQGNAELVIPTLTTSWYDPDVAAQRIVADADPSGSAWIALFAAHGATHIVTHRNQATPGLKAALQKVGKGIIYSQGIYDVWKINSLNALDHEVIHAGDDYLKLRYPSPDKPGTFAVDVRFTCSLPGEPIVISVSSRSLSSNKDENLLSRWAVCGPDMIAKGNMEVTVPEHNRSLTFTAVPRKPMQFELQNISTRLDTSRSAEHADPATQLAQQVLQSIGFGKPKRSN</sequence>
<feature type="transmembrane region" description="Helical" evidence="1">
    <location>
        <begin position="113"/>
        <end position="130"/>
    </location>
</feature>
<feature type="transmembrane region" description="Helical" evidence="1">
    <location>
        <begin position="467"/>
        <end position="485"/>
    </location>
</feature>
<feature type="transmembrane region" description="Helical" evidence="1">
    <location>
        <begin position="491"/>
        <end position="508"/>
    </location>
</feature>
<keyword evidence="3" id="KW-1185">Reference proteome</keyword>
<reference evidence="2 3" key="1">
    <citation type="submission" date="2015-05" db="EMBL/GenBank/DDBJ databases">
        <title>Genome sequencing and analysis of members of genus Stenotrophomonas.</title>
        <authorList>
            <person name="Patil P.P."/>
            <person name="Midha S."/>
            <person name="Patil P.B."/>
        </authorList>
    </citation>
    <scope>NUCLEOTIDE SEQUENCE [LARGE SCALE GENOMIC DNA]</scope>
    <source>
        <strain evidence="2 3">DSM 18941</strain>
    </source>
</reference>
<feature type="transmembrane region" description="Helical" evidence="1">
    <location>
        <begin position="136"/>
        <end position="154"/>
    </location>
</feature>
<dbReference type="EMBL" id="LDJJ01000017">
    <property type="protein sequence ID" value="KRG69379.1"/>
    <property type="molecule type" value="Genomic_DNA"/>
</dbReference>
<dbReference type="RefSeq" id="WP_057627295.1">
    <property type="nucleotide sequence ID" value="NZ_LDJJ01000017.1"/>
</dbReference>
<comment type="caution">
    <text evidence="2">The sequence shown here is derived from an EMBL/GenBank/DDBJ whole genome shotgun (WGS) entry which is preliminary data.</text>
</comment>
<dbReference type="Proteomes" id="UP000051863">
    <property type="component" value="Unassembled WGS sequence"/>
</dbReference>
<protein>
    <submittedName>
        <fullName evidence="2">Uncharacterized protein</fullName>
    </submittedName>
</protein>
<feature type="transmembrane region" description="Helical" evidence="1">
    <location>
        <begin position="12"/>
        <end position="29"/>
    </location>
</feature>
<keyword evidence="1" id="KW-0812">Transmembrane</keyword>
<feature type="transmembrane region" description="Helical" evidence="1">
    <location>
        <begin position="275"/>
        <end position="292"/>
    </location>
</feature>
<feature type="transmembrane region" description="Helical" evidence="1">
    <location>
        <begin position="437"/>
        <end position="460"/>
    </location>
</feature>
<evidence type="ECO:0000256" key="1">
    <source>
        <dbReference type="SAM" id="Phobius"/>
    </source>
</evidence>
<evidence type="ECO:0000313" key="2">
    <source>
        <dbReference type="EMBL" id="KRG69379.1"/>
    </source>
</evidence>
<feature type="transmembrane region" description="Helical" evidence="1">
    <location>
        <begin position="369"/>
        <end position="389"/>
    </location>
</feature>
<keyword evidence="1" id="KW-0472">Membrane</keyword>
<name>A0A0R0CVQ3_9GAMM</name>
<gene>
    <name evidence="2" type="ORF">ABB27_05835</name>
</gene>
<organism evidence="2 3">
    <name type="scientific">Stenotrophomonas terrae</name>
    <dbReference type="NCBI Taxonomy" id="405446"/>
    <lineage>
        <taxon>Bacteria</taxon>
        <taxon>Pseudomonadati</taxon>
        <taxon>Pseudomonadota</taxon>
        <taxon>Gammaproteobacteria</taxon>
        <taxon>Lysobacterales</taxon>
        <taxon>Lysobacteraceae</taxon>
        <taxon>Stenotrophomonas</taxon>
    </lineage>
</organism>
<feature type="transmembrane region" description="Helical" evidence="1">
    <location>
        <begin position="329"/>
        <end position="357"/>
    </location>
</feature>